<organism evidence="2 3">
    <name type="scientific">Brevibacillus laterosporus</name>
    <name type="common">Bacillus laterosporus</name>
    <dbReference type="NCBI Taxonomy" id="1465"/>
    <lineage>
        <taxon>Bacteria</taxon>
        <taxon>Bacillati</taxon>
        <taxon>Bacillota</taxon>
        <taxon>Bacilli</taxon>
        <taxon>Bacillales</taxon>
        <taxon>Paenibacillaceae</taxon>
        <taxon>Brevibacillus</taxon>
    </lineage>
</organism>
<dbReference type="Gene3D" id="3.40.50.2020">
    <property type="match status" value="1"/>
</dbReference>
<reference evidence="2 3" key="1">
    <citation type="submission" date="2018-11" db="EMBL/GenBank/DDBJ databases">
        <title>Phylogenetic determinants of toxin gene distribution in genomes of Brevibacillus laterosporus.</title>
        <authorList>
            <person name="Glare T.R."/>
            <person name="Durrant A."/>
            <person name="Berry C."/>
            <person name="Palma L."/>
            <person name="Ormskirk M."/>
            <person name="Cox M.O."/>
        </authorList>
    </citation>
    <scope>NUCLEOTIDE SEQUENCE [LARGE SCALE GENOMIC DNA]</scope>
    <source>
        <strain evidence="2 3">1821L</strain>
    </source>
</reference>
<comment type="similarity">
    <text evidence="1">Belongs to the ComF/GntX family.</text>
</comment>
<proteinExistence type="inferred from homology"/>
<accession>A0A518V3M2</accession>
<dbReference type="Proteomes" id="UP000319432">
    <property type="component" value="Chromosome"/>
</dbReference>
<dbReference type="InterPro" id="IPR029057">
    <property type="entry name" value="PRTase-like"/>
</dbReference>
<dbReference type="CDD" id="cd06223">
    <property type="entry name" value="PRTases_typeI"/>
    <property type="match status" value="1"/>
</dbReference>
<protein>
    <submittedName>
        <fullName evidence="2">ComF family protein</fullName>
    </submittedName>
</protein>
<name>A0A518V3M2_BRELA</name>
<dbReference type="PANTHER" id="PTHR47505:SF1">
    <property type="entry name" value="DNA UTILIZATION PROTEIN YHGH"/>
    <property type="match status" value="1"/>
</dbReference>
<evidence type="ECO:0000313" key="3">
    <source>
        <dbReference type="Proteomes" id="UP000319432"/>
    </source>
</evidence>
<keyword evidence="3" id="KW-1185">Reference proteome</keyword>
<dbReference type="AlphaFoldDB" id="A0A518V3M2"/>
<evidence type="ECO:0000256" key="1">
    <source>
        <dbReference type="ARBA" id="ARBA00008007"/>
    </source>
</evidence>
<dbReference type="InterPro" id="IPR051910">
    <property type="entry name" value="ComF/GntX_DNA_util-trans"/>
</dbReference>
<dbReference type="InterPro" id="IPR000836">
    <property type="entry name" value="PRTase_dom"/>
</dbReference>
<dbReference type="OrthoDB" id="9779910at2"/>
<dbReference type="SUPFAM" id="SSF53271">
    <property type="entry name" value="PRTase-like"/>
    <property type="match status" value="1"/>
</dbReference>
<evidence type="ECO:0000313" key="2">
    <source>
        <dbReference type="EMBL" id="QDX91589.1"/>
    </source>
</evidence>
<dbReference type="PANTHER" id="PTHR47505">
    <property type="entry name" value="DNA UTILIZATION PROTEIN YHGH"/>
    <property type="match status" value="1"/>
</dbReference>
<sequence length="269" mass="31176">MMQQCLVCKNVIQVGKKTRELILHLSKHVPAFFYPKGFYQLMQLLLCDKCVPEVILLMKYLCKICGRSCEGKDGLCRDCSRERQDLNGNRSVIQYNEWAKELIRQWKYHGDERLNSICTAFILLGYQFHYGPGRKIDVISYVPMHGSRLQERGFNQAQVLAEYVGYHQHIPCVPLWERQKETKKQSKQKGRAARFVSMQDAFVIHSSLQSTDLSSHPFSFPQNKIKWRVLIVDDIFTTGATIEACAKVLSYYAKKQNLQISIFSLTLAR</sequence>
<gene>
    <name evidence="2" type="ORF">EEL30_03925</name>
</gene>
<dbReference type="EMBL" id="CP033464">
    <property type="protein sequence ID" value="QDX91589.1"/>
    <property type="molecule type" value="Genomic_DNA"/>
</dbReference>